<evidence type="ECO:0008006" key="4">
    <source>
        <dbReference type="Google" id="ProtNLM"/>
    </source>
</evidence>
<protein>
    <recommendedName>
        <fullName evidence="4">Tetratricopeptide repeat-containing protein</fullName>
    </recommendedName>
</protein>
<keyword evidence="1" id="KW-1133">Transmembrane helix</keyword>
<evidence type="ECO:0000313" key="2">
    <source>
        <dbReference type="EMBL" id="SJZ78562.1"/>
    </source>
</evidence>
<organism evidence="2 3">
    <name type="scientific">Selenihalanaerobacter shriftii</name>
    <dbReference type="NCBI Taxonomy" id="142842"/>
    <lineage>
        <taxon>Bacteria</taxon>
        <taxon>Bacillati</taxon>
        <taxon>Bacillota</taxon>
        <taxon>Clostridia</taxon>
        <taxon>Halanaerobiales</taxon>
        <taxon>Halobacteroidaceae</taxon>
        <taxon>Selenihalanaerobacter</taxon>
    </lineage>
</organism>
<keyword evidence="1" id="KW-0812">Transmembrane</keyword>
<reference evidence="3" key="1">
    <citation type="submission" date="2017-02" db="EMBL/GenBank/DDBJ databases">
        <authorList>
            <person name="Varghese N."/>
            <person name="Submissions S."/>
        </authorList>
    </citation>
    <scope>NUCLEOTIDE SEQUENCE [LARGE SCALE GENOMIC DNA]</scope>
    <source>
        <strain evidence="3">ATCC BAA-73</strain>
    </source>
</reference>
<feature type="transmembrane region" description="Helical" evidence="1">
    <location>
        <begin position="6"/>
        <end position="25"/>
    </location>
</feature>
<sequence>MYKWVNIFKITFFTLLVLGLIKPKLVMWGKTKDRIKVLQIYGLALLFFITISGILAQESTMNNMILKARHDVKNNNYKRAVSYYEKAIKKWDNDDRYSFTKKEIEQEYINVKKKLRE</sequence>
<feature type="transmembrane region" description="Helical" evidence="1">
    <location>
        <begin position="37"/>
        <end position="56"/>
    </location>
</feature>
<dbReference type="EMBL" id="FUWM01000014">
    <property type="protein sequence ID" value="SJZ78562.1"/>
    <property type="molecule type" value="Genomic_DNA"/>
</dbReference>
<evidence type="ECO:0000313" key="3">
    <source>
        <dbReference type="Proteomes" id="UP000190625"/>
    </source>
</evidence>
<keyword evidence="1" id="KW-0472">Membrane</keyword>
<keyword evidence="3" id="KW-1185">Reference proteome</keyword>
<dbReference type="RefSeq" id="WP_078810272.1">
    <property type="nucleotide sequence ID" value="NZ_FUWM01000014.1"/>
</dbReference>
<dbReference type="STRING" id="142842.SAMN02745118_01819"/>
<dbReference type="Proteomes" id="UP000190625">
    <property type="component" value="Unassembled WGS sequence"/>
</dbReference>
<accession>A0A1T4NH14</accession>
<proteinExistence type="predicted"/>
<gene>
    <name evidence="2" type="ORF">SAMN02745118_01819</name>
</gene>
<name>A0A1T4NH14_9FIRM</name>
<evidence type="ECO:0000256" key="1">
    <source>
        <dbReference type="SAM" id="Phobius"/>
    </source>
</evidence>
<dbReference type="AlphaFoldDB" id="A0A1T4NH14"/>
<dbReference type="OrthoDB" id="9937853at2"/>